<comment type="caution">
    <text evidence="2">The sequence shown here is derived from an EMBL/GenBank/DDBJ whole genome shotgun (WGS) entry which is preliminary data.</text>
</comment>
<reference evidence="2 3" key="1">
    <citation type="submission" date="2024-09" db="EMBL/GenBank/DDBJ databases">
        <authorList>
            <person name="Sun Q."/>
            <person name="Mori K."/>
        </authorList>
    </citation>
    <scope>NUCLEOTIDE SEQUENCE [LARGE SCALE GENOMIC DNA]</scope>
    <source>
        <strain evidence="2 3">TBRC 0563</strain>
    </source>
</reference>
<name>A0ABV5YIR5_9ACTN</name>
<accession>A0ABV5YIR5</accession>
<feature type="region of interest" description="Disordered" evidence="1">
    <location>
        <begin position="42"/>
        <end position="64"/>
    </location>
</feature>
<sequence>MDERLHAIVTDLAGAPAELAEPGRWPGPDARGEPLGRCPAPCAARAGTTTPRPAWTTTSGGTTTPWQQKIEVKAAVHRGLTPVTLHEGAGMGAPHGEPEFKWAVVPGAKGAPELWVMPADFGANGRPRAELAYTLLAGAEGKVYAAGSGTALPGFPVMINRTSGHFEPGPETMVIGEDAFERAGIDLMASNAY</sequence>
<protein>
    <submittedName>
        <fullName evidence="2">Uncharacterized protein</fullName>
    </submittedName>
</protein>
<dbReference type="RefSeq" id="WP_378204033.1">
    <property type="nucleotide sequence ID" value="NZ_JBHLZP010000138.1"/>
</dbReference>
<keyword evidence="3" id="KW-1185">Reference proteome</keyword>
<gene>
    <name evidence="2" type="ORF">ACFFNX_19835</name>
</gene>
<evidence type="ECO:0000313" key="2">
    <source>
        <dbReference type="EMBL" id="MFB9834436.1"/>
    </source>
</evidence>
<evidence type="ECO:0000256" key="1">
    <source>
        <dbReference type="SAM" id="MobiDB-lite"/>
    </source>
</evidence>
<dbReference type="Proteomes" id="UP001589627">
    <property type="component" value="Unassembled WGS sequence"/>
</dbReference>
<dbReference type="EMBL" id="JBHLZP010000138">
    <property type="protein sequence ID" value="MFB9834436.1"/>
    <property type="molecule type" value="Genomic_DNA"/>
</dbReference>
<proteinExistence type="predicted"/>
<organism evidence="2 3">
    <name type="scientific">Actinoallomurus acaciae</name>
    <dbReference type="NCBI Taxonomy" id="502577"/>
    <lineage>
        <taxon>Bacteria</taxon>
        <taxon>Bacillati</taxon>
        <taxon>Actinomycetota</taxon>
        <taxon>Actinomycetes</taxon>
        <taxon>Streptosporangiales</taxon>
        <taxon>Thermomonosporaceae</taxon>
        <taxon>Actinoallomurus</taxon>
    </lineage>
</organism>
<evidence type="ECO:0000313" key="3">
    <source>
        <dbReference type="Proteomes" id="UP001589627"/>
    </source>
</evidence>